<feature type="compositionally biased region" description="Basic and acidic residues" evidence="1">
    <location>
        <begin position="51"/>
        <end position="74"/>
    </location>
</feature>
<dbReference type="EMBL" id="CP069534">
    <property type="protein sequence ID" value="QRP70819.1"/>
    <property type="molecule type" value="Genomic_DNA"/>
</dbReference>
<name>A0AAX1L8U4_9CORY</name>
<feature type="chain" id="PRO_5043634471" description="Or membrane protein" evidence="3">
    <location>
        <begin position="27"/>
        <end position="145"/>
    </location>
</feature>
<dbReference type="AlphaFoldDB" id="A0AAX1L8U4"/>
<evidence type="ECO:0008006" key="6">
    <source>
        <dbReference type="Google" id="ProtNLM"/>
    </source>
</evidence>
<keyword evidence="2" id="KW-0812">Transmembrane</keyword>
<dbReference type="RefSeq" id="WP_005392833.1">
    <property type="nucleotide sequence ID" value="NZ_CP069534.1"/>
</dbReference>
<feature type="region of interest" description="Disordered" evidence="1">
    <location>
        <begin position="27"/>
        <end position="103"/>
    </location>
</feature>
<dbReference type="Proteomes" id="UP000617681">
    <property type="component" value="Chromosome"/>
</dbReference>
<evidence type="ECO:0000256" key="2">
    <source>
        <dbReference type="SAM" id="Phobius"/>
    </source>
</evidence>
<proteinExistence type="predicted"/>
<evidence type="ECO:0000256" key="1">
    <source>
        <dbReference type="SAM" id="MobiDB-lite"/>
    </source>
</evidence>
<reference evidence="4" key="1">
    <citation type="submission" date="2021-02" db="EMBL/GenBank/DDBJ databases">
        <title>FDA dAtabase for Regulatory Grade micrObial Sequences (FDA-ARGOS): Supporting development and validation of Infectious Disease Dx tests.</title>
        <authorList>
            <person name="Sproer C."/>
            <person name="Gronow S."/>
            <person name="Severitt S."/>
            <person name="Schroder I."/>
            <person name="Tallon L."/>
            <person name="Sadzewicz L."/>
            <person name="Zhao X."/>
            <person name="Boylan J."/>
            <person name="Ott S."/>
            <person name="Bowen H."/>
            <person name="Vavikolanu K."/>
            <person name="Mehta A."/>
            <person name="Aluvathingal J."/>
            <person name="Nadendla S."/>
            <person name="Lowell S."/>
            <person name="Myers T."/>
            <person name="Yan Y."/>
            <person name="Sichtig H."/>
        </authorList>
    </citation>
    <scope>NUCLEOTIDE SEQUENCE</scope>
    <source>
        <strain evidence="4">FDAARGOS_1191</strain>
    </source>
</reference>
<evidence type="ECO:0000256" key="3">
    <source>
        <dbReference type="SAM" id="SignalP"/>
    </source>
</evidence>
<feature type="compositionally biased region" description="Low complexity" evidence="1">
    <location>
        <begin position="27"/>
        <end position="48"/>
    </location>
</feature>
<keyword evidence="2" id="KW-0472">Membrane</keyword>
<accession>A0AAX1L8U4</accession>
<keyword evidence="3" id="KW-0732">Signal</keyword>
<gene>
    <name evidence="4" type="ORF">I6J21_01185</name>
</gene>
<evidence type="ECO:0000313" key="4">
    <source>
        <dbReference type="EMBL" id="QRP70819.1"/>
    </source>
</evidence>
<protein>
    <recommendedName>
        <fullName evidence="6">Or membrane protein</fullName>
    </recommendedName>
</protein>
<keyword evidence="2" id="KW-1133">Transmembrane helix</keyword>
<feature type="signal peptide" evidence="3">
    <location>
        <begin position="1"/>
        <end position="26"/>
    </location>
</feature>
<evidence type="ECO:0000313" key="5">
    <source>
        <dbReference type="Proteomes" id="UP000617681"/>
    </source>
</evidence>
<sequence>MRSIRNAAVAGVTALAVSLSGVQAFAAEETPATETETSTTTTTAAPTEDTNEGKTEEPSKDNEGSSDKAGDETKTGSLSSKYSKEYEGEKAVTGQDAFGSSKLSKDKLPKWFNAWEGFTIAGIVLTVFTNLIAPAYNYLKYNGII</sequence>
<feature type="transmembrane region" description="Helical" evidence="2">
    <location>
        <begin position="118"/>
        <end position="139"/>
    </location>
</feature>
<organism evidence="4 5">
    <name type="scientific">Corynebacterium glucuronolyticum</name>
    <dbReference type="NCBI Taxonomy" id="39791"/>
    <lineage>
        <taxon>Bacteria</taxon>
        <taxon>Bacillati</taxon>
        <taxon>Actinomycetota</taxon>
        <taxon>Actinomycetes</taxon>
        <taxon>Mycobacteriales</taxon>
        <taxon>Corynebacteriaceae</taxon>
        <taxon>Corynebacterium</taxon>
    </lineage>
</organism>